<comment type="similarity">
    <text evidence="1">Belongs to the Mo25 family.</text>
</comment>
<dbReference type="GO" id="GO:0035556">
    <property type="term" value="P:intracellular signal transduction"/>
    <property type="evidence" value="ECO:0007669"/>
    <property type="project" value="TreeGrafter"/>
</dbReference>
<evidence type="ECO:0000313" key="3">
    <source>
        <dbReference type="Proteomes" id="UP000238479"/>
    </source>
</evidence>
<dbReference type="AlphaFoldDB" id="A0A2P6QEA6"/>
<gene>
    <name evidence="2" type="ORF">RchiOBHm_Chr5g0047351</name>
</gene>
<dbReference type="Gene3D" id="1.25.10.10">
    <property type="entry name" value="Leucine-rich Repeat Variant"/>
    <property type="match status" value="1"/>
</dbReference>
<dbReference type="OrthoDB" id="609103at2759"/>
<dbReference type="SUPFAM" id="SSF48371">
    <property type="entry name" value="ARM repeat"/>
    <property type="match status" value="1"/>
</dbReference>
<dbReference type="GO" id="GO:0043539">
    <property type="term" value="F:protein serine/threonine kinase activator activity"/>
    <property type="evidence" value="ECO:0007669"/>
    <property type="project" value="TreeGrafter"/>
</dbReference>
<accession>A0A2P6QEA6</accession>
<comment type="caution">
    <text evidence="2">The sequence shown here is derived from an EMBL/GenBank/DDBJ whole genome shotgun (WGS) entry which is preliminary data.</text>
</comment>
<name>A0A2P6QEA6_ROSCH</name>
<dbReference type="Proteomes" id="UP000238479">
    <property type="component" value="Chromosome 5"/>
</dbReference>
<keyword evidence="3" id="KW-1185">Reference proteome</keyword>
<proteinExistence type="inferred from homology"/>
<dbReference type="InterPro" id="IPR016024">
    <property type="entry name" value="ARM-type_fold"/>
</dbReference>
<protein>
    <submittedName>
        <fullName evidence="2">Putative armadillo-like helical protein</fullName>
    </submittedName>
</protein>
<dbReference type="Pfam" id="PF08569">
    <property type="entry name" value="Mo25"/>
    <property type="match status" value="1"/>
</dbReference>
<dbReference type="InterPro" id="IPR013878">
    <property type="entry name" value="Mo25"/>
</dbReference>
<organism evidence="2 3">
    <name type="scientific">Rosa chinensis</name>
    <name type="common">China rose</name>
    <dbReference type="NCBI Taxonomy" id="74649"/>
    <lineage>
        <taxon>Eukaryota</taxon>
        <taxon>Viridiplantae</taxon>
        <taxon>Streptophyta</taxon>
        <taxon>Embryophyta</taxon>
        <taxon>Tracheophyta</taxon>
        <taxon>Spermatophyta</taxon>
        <taxon>Magnoliopsida</taxon>
        <taxon>eudicotyledons</taxon>
        <taxon>Gunneridae</taxon>
        <taxon>Pentapetalae</taxon>
        <taxon>rosids</taxon>
        <taxon>fabids</taxon>
        <taxon>Rosales</taxon>
        <taxon>Rosaceae</taxon>
        <taxon>Rosoideae</taxon>
        <taxon>Rosoideae incertae sedis</taxon>
        <taxon>Rosa</taxon>
    </lineage>
</organism>
<reference evidence="2 3" key="1">
    <citation type="journal article" date="2018" name="Nat. Genet.">
        <title>The Rosa genome provides new insights in the design of modern roses.</title>
        <authorList>
            <person name="Bendahmane M."/>
        </authorList>
    </citation>
    <scope>NUCLEOTIDE SEQUENCE [LARGE SCALE GENOMIC DNA]</scope>
    <source>
        <strain evidence="3">cv. Old Blush</strain>
    </source>
</reference>
<dbReference type="PANTHER" id="PTHR10182">
    <property type="entry name" value="CALCIUM-BINDING PROTEIN 39-RELATED"/>
    <property type="match status" value="1"/>
</dbReference>
<dbReference type="Gramene" id="PRQ32528">
    <property type="protein sequence ID" value="PRQ32528"/>
    <property type="gene ID" value="RchiOBHm_Chr5g0047351"/>
</dbReference>
<sequence>MAPSTPPTASTTRLVRISQLRPPSSPPSISFDNVLSFFIFILNVKPPSTDSISYGDGDIALSYGAILRECIRHQVVARYVLESDHMKKFFDYIQLPNFEIASDAAATFKELMTRHKSTVAQFLSNNYDWFFQEYNSQLLESQNYITKRQAIKIGLWNFCDVLHEETFERGGDSEDNQQEIYFAI</sequence>
<dbReference type="InterPro" id="IPR011989">
    <property type="entry name" value="ARM-like"/>
</dbReference>
<dbReference type="EMBL" id="PDCK01000043">
    <property type="protein sequence ID" value="PRQ32528.1"/>
    <property type="molecule type" value="Genomic_DNA"/>
</dbReference>
<dbReference type="PANTHER" id="PTHR10182:SF34">
    <property type="entry name" value="MO25-LIKE PROTEIN"/>
    <property type="match status" value="1"/>
</dbReference>
<dbReference type="STRING" id="74649.A0A2P6QEA6"/>
<evidence type="ECO:0000256" key="1">
    <source>
        <dbReference type="ARBA" id="ARBA00011012"/>
    </source>
</evidence>
<evidence type="ECO:0000313" key="2">
    <source>
        <dbReference type="EMBL" id="PRQ32528.1"/>
    </source>
</evidence>